<dbReference type="AlphaFoldDB" id="A0A834T623"/>
<protein>
    <submittedName>
        <fullName evidence="1">Uncharacterized protein</fullName>
    </submittedName>
</protein>
<sequence>MASPSSASWRVNRSLTRSPDHKAIVSTA</sequence>
<evidence type="ECO:0000313" key="1">
    <source>
        <dbReference type="EMBL" id="KAF7810464.1"/>
    </source>
</evidence>
<gene>
    <name evidence="1" type="ORF">G2W53_037207</name>
</gene>
<proteinExistence type="predicted"/>
<comment type="caution">
    <text evidence="1">The sequence shown here is derived from an EMBL/GenBank/DDBJ whole genome shotgun (WGS) entry which is preliminary data.</text>
</comment>
<accession>A0A834T623</accession>
<evidence type="ECO:0000313" key="2">
    <source>
        <dbReference type="Proteomes" id="UP000634136"/>
    </source>
</evidence>
<keyword evidence="2" id="KW-1185">Reference proteome</keyword>
<dbReference type="Proteomes" id="UP000634136">
    <property type="component" value="Unassembled WGS sequence"/>
</dbReference>
<dbReference type="EMBL" id="JAAIUW010000011">
    <property type="protein sequence ID" value="KAF7810464.1"/>
    <property type="molecule type" value="Genomic_DNA"/>
</dbReference>
<reference evidence="1" key="1">
    <citation type="submission" date="2020-09" db="EMBL/GenBank/DDBJ databases">
        <title>Genome-Enabled Discovery of Anthraquinone Biosynthesis in Senna tora.</title>
        <authorList>
            <person name="Kang S.-H."/>
            <person name="Pandey R.P."/>
            <person name="Lee C.-M."/>
            <person name="Sim J.-S."/>
            <person name="Jeong J.-T."/>
            <person name="Choi B.-S."/>
            <person name="Jung M."/>
            <person name="Ginzburg D."/>
            <person name="Zhao K."/>
            <person name="Won S.Y."/>
            <person name="Oh T.-J."/>
            <person name="Yu Y."/>
            <person name="Kim N.-H."/>
            <person name="Lee O.R."/>
            <person name="Lee T.-H."/>
            <person name="Bashyal P."/>
            <person name="Kim T.-S."/>
            <person name="Lee W.-H."/>
            <person name="Kawkins C."/>
            <person name="Kim C.-K."/>
            <person name="Kim J.S."/>
            <person name="Ahn B.O."/>
            <person name="Rhee S.Y."/>
            <person name="Sohng J.K."/>
        </authorList>
    </citation>
    <scope>NUCLEOTIDE SEQUENCE</scope>
    <source>
        <tissue evidence="1">Leaf</tissue>
    </source>
</reference>
<name>A0A834T623_9FABA</name>
<organism evidence="1 2">
    <name type="scientific">Senna tora</name>
    <dbReference type="NCBI Taxonomy" id="362788"/>
    <lineage>
        <taxon>Eukaryota</taxon>
        <taxon>Viridiplantae</taxon>
        <taxon>Streptophyta</taxon>
        <taxon>Embryophyta</taxon>
        <taxon>Tracheophyta</taxon>
        <taxon>Spermatophyta</taxon>
        <taxon>Magnoliopsida</taxon>
        <taxon>eudicotyledons</taxon>
        <taxon>Gunneridae</taxon>
        <taxon>Pentapetalae</taxon>
        <taxon>rosids</taxon>
        <taxon>fabids</taxon>
        <taxon>Fabales</taxon>
        <taxon>Fabaceae</taxon>
        <taxon>Caesalpinioideae</taxon>
        <taxon>Cassia clade</taxon>
        <taxon>Senna</taxon>
    </lineage>
</organism>